<proteinExistence type="inferred from homology"/>
<dbReference type="InterPro" id="IPR022182">
    <property type="entry name" value="PstC_N"/>
</dbReference>
<dbReference type="Gene3D" id="1.10.3720.10">
    <property type="entry name" value="MetI-like"/>
    <property type="match status" value="1"/>
</dbReference>
<organism evidence="8 9">
    <name type="scientific">Nitratidesulfovibrio oxamicus</name>
    <dbReference type="NCBI Taxonomy" id="32016"/>
    <lineage>
        <taxon>Bacteria</taxon>
        <taxon>Pseudomonadati</taxon>
        <taxon>Thermodesulfobacteriota</taxon>
        <taxon>Desulfovibrionia</taxon>
        <taxon>Desulfovibrionales</taxon>
        <taxon>Desulfovibrionaceae</taxon>
        <taxon>Nitratidesulfovibrio</taxon>
    </lineage>
</organism>
<evidence type="ECO:0000256" key="2">
    <source>
        <dbReference type="ARBA" id="ARBA00022692"/>
    </source>
</evidence>
<evidence type="ECO:0000313" key="8">
    <source>
        <dbReference type="EMBL" id="MBG3876330.1"/>
    </source>
</evidence>
<dbReference type="Pfam" id="PF00528">
    <property type="entry name" value="BPD_transp_1"/>
    <property type="match status" value="1"/>
</dbReference>
<dbReference type="EMBL" id="VRYY01000102">
    <property type="protein sequence ID" value="MBG3876330.1"/>
    <property type="molecule type" value="Genomic_DNA"/>
</dbReference>
<dbReference type="PROSITE" id="PS50928">
    <property type="entry name" value="ABC_TM1"/>
    <property type="match status" value="1"/>
</dbReference>
<dbReference type="InterPro" id="IPR011864">
    <property type="entry name" value="Phosphate_PstC"/>
</dbReference>
<comment type="function">
    <text evidence="6">Part of the binding-protein-dependent transport system for phosphate; probably responsible for the translocation of the substrate across the membrane.</text>
</comment>
<dbReference type="InterPro" id="IPR000515">
    <property type="entry name" value="MetI-like"/>
</dbReference>
<dbReference type="Proteomes" id="UP001194469">
    <property type="component" value="Unassembled WGS sequence"/>
</dbReference>
<comment type="caution">
    <text evidence="6">Lacks conserved residue(s) required for the propagation of feature annotation.</text>
</comment>
<dbReference type="PANTHER" id="PTHR42727">
    <property type="entry name" value="PHOSPHATE TRANSPORT SYSTEM PERMEASE PROTEIN"/>
    <property type="match status" value="1"/>
</dbReference>
<evidence type="ECO:0000256" key="1">
    <source>
        <dbReference type="ARBA" id="ARBA00004651"/>
    </source>
</evidence>
<gene>
    <name evidence="8" type="primary">pstC</name>
    <name evidence="8" type="ORF">FVW20_04640</name>
</gene>
<feature type="transmembrane region" description="Helical" evidence="5">
    <location>
        <begin position="116"/>
        <end position="138"/>
    </location>
</feature>
<dbReference type="PANTHER" id="PTHR42727:SF1">
    <property type="entry name" value="PHOSPHATE TRANSPORT SYSTEM PERMEASE"/>
    <property type="match status" value="1"/>
</dbReference>
<accession>A0ABS0J1M0</accession>
<feature type="transmembrane region" description="Helical" evidence="5">
    <location>
        <begin position="6"/>
        <end position="25"/>
    </location>
</feature>
<keyword evidence="5" id="KW-0813">Transport</keyword>
<comment type="subcellular location">
    <subcellularLocation>
        <location evidence="1 5">Cell membrane</location>
        <topology evidence="1 5">Multi-pass membrane protein</topology>
    </subcellularLocation>
</comment>
<keyword evidence="4 5" id="KW-0472">Membrane</keyword>
<feature type="transmembrane region" description="Helical" evidence="5">
    <location>
        <begin position="227"/>
        <end position="251"/>
    </location>
</feature>
<feature type="transmembrane region" description="Helical" evidence="5">
    <location>
        <begin position="314"/>
        <end position="335"/>
    </location>
</feature>
<dbReference type="SUPFAM" id="SSF161098">
    <property type="entry name" value="MetI-like"/>
    <property type="match status" value="1"/>
</dbReference>
<reference evidence="8 9" key="1">
    <citation type="submission" date="2019-08" db="EMBL/GenBank/DDBJ databases">
        <authorList>
            <person name="Luo N."/>
        </authorList>
    </citation>
    <scope>NUCLEOTIDE SEQUENCE [LARGE SCALE GENOMIC DNA]</scope>
    <source>
        <strain evidence="8 9">NCIMB 9442</strain>
    </source>
</reference>
<dbReference type="NCBIfam" id="TIGR02138">
    <property type="entry name" value="phosphate_pstC"/>
    <property type="match status" value="1"/>
</dbReference>
<feature type="transmembrane region" description="Helical" evidence="5">
    <location>
        <begin position="384"/>
        <end position="406"/>
    </location>
</feature>
<feature type="transmembrane region" description="Helical" evidence="5">
    <location>
        <begin position="190"/>
        <end position="215"/>
    </location>
</feature>
<feature type="domain" description="ABC transmembrane type-1" evidence="7">
    <location>
        <begin position="186"/>
        <end position="402"/>
    </location>
</feature>
<dbReference type="RefSeq" id="WP_196608496.1">
    <property type="nucleotide sequence ID" value="NZ_VRYY01000102.1"/>
</dbReference>
<evidence type="ECO:0000256" key="3">
    <source>
        <dbReference type="ARBA" id="ARBA00022989"/>
    </source>
</evidence>
<comment type="caution">
    <text evidence="8">The sequence shown here is derived from an EMBL/GenBank/DDBJ whole genome shotgun (WGS) entry which is preliminary data.</text>
</comment>
<dbReference type="Pfam" id="PF12501">
    <property type="entry name" value="DUF3708"/>
    <property type="match status" value="1"/>
</dbReference>
<keyword evidence="6" id="KW-1003">Cell membrane</keyword>
<evidence type="ECO:0000259" key="7">
    <source>
        <dbReference type="PROSITE" id="PS50928"/>
    </source>
</evidence>
<dbReference type="InterPro" id="IPR035906">
    <property type="entry name" value="MetI-like_sf"/>
</dbReference>
<keyword evidence="3 5" id="KW-1133">Transmembrane helix</keyword>
<feature type="transmembrane region" description="Helical" evidence="5">
    <location>
        <begin position="46"/>
        <end position="70"/>
    </location>
</feature>
<evidence type="ECO:0000256" key="5">
    <source>
        <dbReference type="RuleBase" id="RU363032"/>
    </source>
</evidence>
<sequence length="414" mass="43971">MTMGSALQMALMAILPLSVLAYMAARRRAGADNARGTEFHSPLVYYGWYSCLWVALPSMGLFVLAGLLHLLHIATVPGPVLAGGGVALAAFGLVWSQRAIGRDFRAIQQVEGVVRWALIGASCISILITIGIVVSVVFEAMQFFRLVSLWDFLTGTKWSPETAFLISTGRADGNVATPEFGSLPLFAGTFYITAVAMLVAVPMGLFAAVYMAEYASQRVRRIAKPALEILAGIPTVVYGFFAAITVSPFIVHLAELVGLEAEYTNALAPGLVMGVMIIPLVSSLSDDVINAVPQAMREGSYALGATTSETIRKVVLPAALPGVVSAVLLAVSRAVGETMIVVMAAGLMPNLTWNPLKSMTTVTVSIVDSLTGDQAFDSPQTLSAFGLGLVLLVLTLVLNVVSLVVIRKFREQYE</sequence>
<evidence type="ECO:0000256" key="4">
    <source>
        <dbReference type="ARBA" id="ARBA00023136"/>
    </source>
</evidence>
<feature type="transmembrane region" description="Helical" evidence="5">
    <location>
        <begin position="76"/>
        <end position="95"/>
    </location>
</feature>
<name>A0ABS0J1M0_9BACT</name>
<dbReference type="CDD" id="cd06261">
    <property type="entry name" value="TM_PBP2"/>
    <property type="match status" value="1"/>
</dbReference>
<evidence type="ECO:0000313" key="9">
    <source>
        <dbReference type="Proteomes" id="UP001194469"/>
    </source>
</evidence>
<evidence type="ECO:0000256" key="6">
    <source>
        <dbReference type="RuleBase" id="RU363054"/>
    </source>
</evidence>
<keyword evidence="6" id="KW-0592">Phosphate transport</keyword>
<feature type="transmembrane region" description="Helical" evidence="5">
    <location>
        <begin position="271"/>
        <end position="293"/>
    </location>
</feature>
<protein>
    <recommendedName>
        <fullName evidence="6">Phosphate transport system permease protein</fullName>
    </recommendedName>
</protein>
<comment type="similarity">
    <text evidence="6">Belongs to the binding-protein-dependent transport system permease family. CysTW subfamily.</text>
</comment>
<keyword evidence="2 5" id="KW-0812">Transmembrane</keyword>
<keyword evidence="9" id="KW-1185">Reference proteome</keyword>